<dbReference type="RefSeq" id="WP_139231898.1">
    <property type="nucleotide sequence ID" value="NZ_FOKJ01000142.1"/>
</dbReference>
<sequence>MKLCRKADDYQSPYRLLRKMMMRIVLLRHGKPHVPNYKSLKASQVGQWIEAYNAAGLTPDHKPPQIALEIAAACNAVMCSDLPRSIESAKALGVKRVNIIEPTLREVGLPFGSLPALKMPPQAWAVFFRIAWFCGYASNSESVWEAKVRASSGTARLKDLAATNGTVLFVGHGFLNKFLATELLSSGWKGPNNPGAKYWDFGTYEYAE</sequence>
<gene>
    <name evidence="1" type="ORF">SAMN04244571_04540</name>
    <name evidence="2" type="ORF">SAMN04244574_04018</name>
</gene>
<reference evidence="2 4" key="1">
    <citation type="submission" date="2016-10" db="EMBL/GenBank/DDBJ databases">
        <authorList>
            <person name="de Groot N.N."/>
        </authorList>
    </citation>
    <scope>NUCLEOTIDE SEQUENCE [LARGE SCALE GENOMIC DNA]</scope>
    <source>
        <strain evidence="2 4">DSM 381</strain>
    </source>
</reference>
<evidence type="ECO:0000313" key="3">
    <source>
        <dbReference type="Proteomes" id="UP000198861"/>
    </source>
</evidence>
<dbReference type="InterPro" id="IPR013078">
    <property type="entry name" value="His_Pase_superF_clade-1"/>
</dbReference>
<dbReference type="EMBL" id="FOSX01000100">
    <property type="protein sequence ID" value="SFL34209.1"/>
    <property type="molecule type" value="Genomic_DNA"/>
</dbReference>
<proteinExistence type="predicted"/>
<protein>
    <submittedName>
        <fullName evidence="2">Broad specificity phosphatase PhoE</fullName>
    </submittedName>
</protein>
<evidence type="ECO:0000313" key="4">
    <source>
        <dbReference type="Proteomes" id="UP000199579"/>
    </source>
</evidence>
<reference evidence="1 3" key="2">
    <citation type="submission" date="2016-10" db="EMBL/GenBank/DDBJ databases">
        <authorList>
            <person name="Varghese N."/>
            <person name="Submissions S."/>
        </authorList>
    </citation>
    <scope>NUCLEOTIDE SEQUENCE [LARGE SCALE GENOMIC DNA]</scope>
    <source>
        <strain evidence="1 3">DSM 282</strain>
    </source>
</reference>
<dbReference type="AlphaFoldDB" id="A0A1I4GW89"/>
<name>A0A1I4GW89_9GAMM</name>
<organism evidence="2 4">
    <name type="scientific">Azotobacter beijerinckii</name>
    <dbReference type="NCBI Taxonomy" id="170623"/>
    <lineage>
        <taxon>Bacteria</taxon>
        <taxon>Pseudomonadati</taxon>
        <taxon>Pseudomonadota</taxon>
        <taxon>Gammaproteobacteria</taxon>
        <taxon>Pseudomonadales</taxon>
        <taxon>Pseudomonadaceae</taxon>
        <taxon>Azotobacter</taxon>
    </lineage>
</organism>
<dbReference type="InterPro" id="IPR029033">
    <property type="entry name" value="His_PPase_superfam"/>
</dbReference>
<dbReference type="Proteomes" id="UP000198861">
    <property type="component" value="Unassembled WGS sequence"/>
</dbReference>
<dbReference type="Proteomes" id="UP000199579">
    <property type="component" value="Unassembled WGS sequence"/>
</dbReference>
<evidence type="ECO:0000313" key="2">
    <source>
        <dbReference type="EMBL" id="SFL34209.1"/>
    </source>
</evidence>
<keyword evidence="3" id="KW-1185">Reference proteome</keyword>
<evidence type="ECO:0000313" key="1">
    <source>
        <dbReference type="EMBL" id="SFB63442.1"/>
    </source>
</evidence>
<dbReference type="SUPFAM" id="SSF53254">
    <property type="entry name" value="Phosphoglycerate mutase-like"/>
    <property type="match status" value="1"/>
</dbReference>
<dbReference type="EMBL" id="FOKJ01000142">
    <property type="protein sequence ID" value="SFB63442.1"/>
    <property type="molecule type" value="Genomic_DNA"/>
</dbReference>
<dbReference type="Pfam" id="PF00300">
    <property type="entry name" value="His_Phos_1"/>
    <property type="match status" value="1"/>
</dbReference>
<dbReference type="Gene3D" id="3.40.50.1240">
    <property type="entry name" value="Phosphoglycerate mutase-like"/>
    <property type="match status" value="1"/>
</dbReference>
<accession>A0A1I4GW89</accession>